<accession>A0A5C6FXE3</accession>
<reference evidence="1 2" key="1">
    <citation type="submission" date="2019-02" db="EMBL/GenBank/DDBJ databases">
        <title>Deep-cultivation of Planctomycetes and their phenomic and genomic characterization uncovers novel biology.</title>
        <authorList>
            <person name="Wiegand S."/>
            <person name="Jogler M."/>
            <person name="Boedeker C."/>
            <person name="Pinto D."/>
            <person name="Vollmers J."/>
            <person name="Rivas-Marin E."/>
            <person name="Kohn T."/>
            <person name="Peeters S.H."/>
            <person name="Heuer A."/>
            <person name="Rast P."/>
            <person name="Oberbeckmann S."/>
            <person name="Bunk B."/>
            <person name="Jeske O."/>
            <person name="Meyerdierks A."/>
            <person name="Storesund J.E."/>
            <person name="Kallscheuer N."/>
            <person name="Luecker S."/>
            <person name="Lage O.M."/>
            <person name="Pohl T."/>
            <person name="Merkel B.J."/>
            <person name="Hornburger P."/>
            <person name="Mueller R.-W."/>
            <person name="Bruemmer F."/>
            <person name="Labrenz M."/>
            <person name="Spormann A.M."/>
            <person name="Op Den Camp H."/>
            <person name="Overmann J."/>
            <person name="Amann R."/>
            <person name="Jetten M.S.M."/>
            <person name="Mascher T."/>
            <person name="Medema M.H."/>
            <person name="Devos D.P."/>
            <person name="Kaster A.-K."/>
            <person name="Ovreas L."/>
            <person name="Rohde M."/>
            <person name="Galperin M.Y."/>
            <person name="Jogler C."/>
        </authorList>
    </citation>
    <scope>NUCLEOTIDE SEQUENCE [LARGE SCALE GENOMIC DNA]</scope>
    <source>
        <strain evidence="1 2">V7</strain>
    </source>
</reference>
<sequence>MTDHDARFILYTLNEFASNLTATTLYAHPENGIYRNLIRNPLVFIETKE</sequence>
<organism evidence="1 2">
    <name type="scientific">Crateriforma conspicua</name>
    <dbReference type="NCBI Taxonomy" id="2527996"/>
    <lineage>
        <taxon>Bacteria</taxon>
        <taxon>Pseudomonadati</taxon>
        <taxon>Planctomycetota</taxon>
        <taxon>Planctomycetia</taxon>
        <taxon>Planctomycetales</taxon>
        <taxon>Planctomycetaceae</taxon>
        <taxon>Crateriforma</taxon>
    </lineage>
</organism>
<dbReference type="Proteomes" id="UP000316476">
    <property type="component" value="Unassembled WGS sequence"/>
</dbReference>
<comment type="caution">
    <text evidence="1">The sequence shown here is derived from an EMBL/GenBank/DDBJ whole genome shotgun (WGS) entry which is preliminary data.</text>
</comment>
<dbReference type="AlphaFoldDB" id="A0A5C6FXE3"/>
<name>A0A5C6FXE3_9PLAN</name>
<evidence type="ECO:0000313" key="2">
    <source>
        <dbReference type="Proteomes" id="UP000316476"/>
    </source>
</evidence>
<evidence type="ECO:0000313" key="1">
    <source>
        <dbReference type="EMBL" id="TWU67589.1"/>
    </source>
</evidence>
<protein>
    <submittedName>
        <fullName evidence="1">Uncharacterized protein</fullName>
    </submittedName>
</protein>
<gene>
    <name evidence="1" type="ORF">V7x_31640</name>
</gene>
<dbReference type="EMBL" id="SJPZ01000001">
    <property type="protein sequence ID" value="TWU67589.1"/>
    <property type="molecule type" value="Genomic_DNA"/>
</dbReference>
<proteinExistence type="predicted"/>